<name>A0ABV1UH99_9ACTN</name>
<keyword evidence="2" id="KW-1133">Transmembrane helix</keyword>
<keyword evidence="4" id="KW-1185">Reference proteome</keyword>
<sequence>MADEQDKWLDRETAERLLRGEPLEAVDPCARDQAERLSRALGALAAEAGPAAGELPGEEAALAAFRKAREAADAERTPADLAARAPGRRSGTPADGADAGLIRIGGAGRTGTGARRPRWARPARFALAATLAVGTLGGVAVAAGSGVLPTPFDDEPPGPAVTVSAGTSGEPLASPSQGTPSGTAPGTPGGSAVGTPGGASDEAAAPDEDPGASDVPGPGAPPSASSGTGWDGVAAACRDLRDGREPAAVRKRALEHLAGGSGRVSRYCKVVLAAGGHPGGASGGKDGTDAGGQDDGDRGKGGGKDRDKGKDGEDRDGQGGDDDSHPGRRGGEHGDGGGGRHRRGAVPAPSAFAPKAPGHPGGTSPTSVPSPTYSAL</sequence>
<evidence type="ECO:0000256" key="2">
    <source>
        <dbReference type="SAM" id="Phobius"/>
    </source>
</evidence>
<keyword evidence="2" id="KW-0812">Transmembrane</keyword>
<feature type="compositionally biased region" description="Basic and acidic residues" evidence="1">
    <location>
        <begin position="69"/>
        <end position="78"/>
    </location>
</feature>
<proteinExistence type="predicted"/>
<accession>A0ABV1UH99</accession>
<gene>
    <name evidence="3" type="ORF">ABT272_33780</name>
</gene>
<organism evidence="3 4">
    <name type="scientific">Streptomyces sp. 900105245</name>
    <dbReference type="NCBI Taxonomy" id="3154379"/>
    <lineage>
        <taxon>Bacteria</taxon>
        <taxon>Bacillati</taxon>
        <taxon>Actinomycetota</taxon>
        <taxon>Actinomycetes</taxon>
        <taxon>Kitasatosporales</taxon>
        <taxon>Streptomycetaceae</taxon>
        <taxon>Streptomyces</taxon>
    </lineage>
</organism>
<feature type="compositionally biased region" description="Gly residues" evidence="1">
    <location>
        <begin position="187"/>
        <end position="197"/>
    </location>
</feature>
<feature type="compositionally biased region" description="Low complexity" evidence="1">
    <location>
        <begin position="212"/>
        <end position="228"/>
    </location>
</feature>
<protein>
    <recommendedName>
        <fullName evidence="5">Extensin</fullName>
    </recommendedName>
</protein>
<comment type="caution">
    <text evidence="3">The sequence shown here is derived from an EMBL/GenBank/DDBJ whole genome shotgun (WGS) entry which is preliminary data.</text>
</comment>
<reference evidence="3 4" key="1">
    <citation type="submission" date="2024-06" db="EMBL/GenBank/DDBJ databases">
        <title>The Natural Products Discovery Center: Release of the First 8490 Sequenced Strains for Exploring Actinobacteria Biosynthetic Diversity.</title>
        <authorList>
            <person name="Kalkreuter E."/>
            <person name="Kautsar S.A."/>
            <person name="Yang D."/>
            <person name="Bader C.D."/>
            <person name="Teijaro C.N."/>
            <person name="Fluegel L."/>
            <person name="Davis C.M."/>
            <person name="Simpson J.R."/>
            <person name="Lauterbach L."/>
            <person name="Steele A.D."/>
            <person name="Gui C."/>
            <person name="Meng S."/>
            <person name="Li G."/>
            <person name="Viehrig K."/>
            <person name="Ye F."/>
            <person name="Su P."/>
            <person name="Kiefer A.F."/>
            <person name="Nichols A."/>
            <person name="Cepeda A.J."/>
            <person name="Yan W."/>
            <person name="Fan B."/>
            <person name="Jiang Y."/>
            <person name="Adhikari A."/>
            <person name="Zheng C.-J."/>
            <person name="Schuster L."/>
            <person name="Cowan T.M."/>
            <person name="Smanski M.J."/>
            <person name="Chevrette M.G."/>
            <person name="De Carvalho L.P.S."/>
            <person name="Shen B."/>
        </authorList>
    </citation>
    <scope>NUCLEOTIDE SEQUENCE [LARGE SCALE GENOMIC DNA]</scope>
    <source>
        <strain evidence="3 4">NPDC001166</strain>
    </source>
</reference>
<evidence type="ECO:0000256" key="1">
    <source>
        <dbReference type="SAM" id="MobiDB-lite"/>
    </source>
</evidence>
<feature type="transmembrane region" description="Helical" evidence="2">
    <location>
        <begin position="125"/>
        <end position="148"/>
    </location>
</feature>
<feature type="compositionally biased region" description="Basic and acidic residues" evidence="1">
    <location>
        <begin position="295"/>
        <end position="335"/>
    </location>
</feature>
<feature type="compositionally biased region" description="Low complexity" evidence="1">
    <location>
        <begin position="174"/>
        <end position="186"/>
    </location>
</feature>
<feature type="region of interest" description="Disordered" evidence="1">
    <location>
        <begin position="69"/>
        <end position="119"/>
    </location>
</feature>
<dbReference type="RefSeq" id="WP_352065208.1">
    <property type="nucleotide sequence ID" value="NZ_JBEPAZ010000045.1"/>
</dbReference>
<keyword evidence="2" id="KW-0472">Membrane</keyword>
<feature type="region of interest" description="Disordered" evidence="1">
    <location>
        <begin position="274"/>
        <end position="376"/>
    </location>
</feature>
<feature type="region of interest" description="Disordered" evidence="1">
    <location>
        <begin position="150"/>
        <end position="237"/>
    </location>
</feature>
<feature type="compositionally biased region" description="Gly residues" evidence="1">
    <location>
        <begin position="276"/>
        <end position="285"/>
    </location>
</feature>
<evidence type="ECO:0008006" key="5">
    <source>
        <dbReference type="Google" id="ProtNLM"/>
    </source>
</evidence>
<dbReference type="Proteomes" id="UP001470023">
    <property type="component" value="Unassembled WGS sequence"/>
</dbReference>
<evidence type="ECO:0000313" key="3">
    <source>
        <dbReference type="EMBL" id="MER6432660.1"/>
    </source>
</evidence>
<dbReference type="EMBL" id="JBEPAZ010000045">
    <property type="protein sequence ID" value="MER6432660.1"/>
    <property type="molecule type" value="Genomic_DNA"/>
</dbReference>
<evidence type="ECO:0000313" key="4">
    <source>
        <dbReference type="Proteomes" id="UP001470023"/>
    </source>
</evidence>
<feature type="compositionally biased region" description="Low complexity" evidence="1">
    <location>
        <begin position="362"/>
        <end position="376"/>
    </location>
</feature>